<dbReference type="PANTHER" id="PTHR41368">
    <property type="entry name" value="PROTEIN YGHO"/>
    <property type="match status" value="1"/>
</dbReference>
<sequence length="385" mass="43561">MNMQTTSGIIVSRVEDKAALDRFIRLPERLHARDPAYIAPLHMEREEALSSKKNPYFTHAEAAYFIAVRDGVDVGRITAQVDFEALKLEPNVGHFGMIAAEDDPAIFSALIDAASDWLIERGMTHIRGPLNLSTNEETGLLVDGFDHPPMLLMGHDLPYVGPRLEQAGFTKIKDVVAYLYDTRGELPVAAKRLLKRAMHPSMVLRPMDWSRYDQEIRSVTEIFNDAWSGNWGFVPLTEAETAHMAKALKPLIHERLNWFVEIDGEVAGFIVALPNLNEAIRDLRGKLFPFGWLKLLWRLKVKGVKTARVPLMGVRRRHAGSLMGGLIPFLLVDAARRGSLEKGFEKMELSWILEDNTPMRRIIETLGAETYKTYRIYQKALDSKS</sequence>
<dbReference type="InterPro" id="IPR039968">
    <property type="entry name" value="BcerS-like"/>
</dbReference>
<dbReference type="EMBL" id="JBHUIP010000013">
    <property type="protein sequence ID" value="MFD2264596.1"/>
    <property type="molecule type" value="Genomic_DNA"/>
</dbReference>
<name>A0ABW5DVV5_9PROT</name>
<reference evidence="2" key="1">
    <citation type="journal article" date="2019" name="Int. J. Syst. Evol. Microbiol.">
        <title>The Global Catalogue of Microorganisms (GCM) 10K type strain sequencing project: providing services to taxonomists for standard genome sequencing and annotation.</title>
        <authorList>
            <consortium name="The Broad Institute Genomics Platform"/>
            <consortium name="The Broad Institute Genome Sequencing Center for Infectious Disease"/>
            <person name="Wu L."/>
            <person name="Ma J."/>
        </authorList>
    </citation>
    <scope>NUCLEOTIDE SEQUENCE [LARGE SCALE GENOMIC DNA]</scope>
    <source>
        <strain evidence="2">CGMCC 1.19062</strain>
    </source>
</reference>
<dbReference type="RefSeq" id="WP_379877692.1">
    <property type="nucleotide sequence ID" value="NZ_JBHUIP010000013.1"/>
</dbReference>
<gene>
    <name evidence="1" type="ORF">ACFSM5_16955</name>
</gene>
<comment type="caution">
    <text evidence="1">The sequence shown here is derived from an EMBL/GenBank/DDBJ whole genome shotgun (WGS) entry which is preliminary data.</text>
</comment>
<dbReference type="SUPFAM" id="SSF55729">
    <property type="entry name" value="Acyl-CoA N-acyltransferases (Nat)"/>
    <property type="match status" value="1"/>
</dbReference>
<evidence type="ECO:0000313" key="2">
    <source>
        <dbReference type="Proteomes" id="UP001597295"/>
    </source>
</evidence>
<proteinExistence type="predicted"/>
<dbReference type="PANTHER" id="PTHR41368:SF1">
    <property type="entry name" value="PROTEIN YGHO"/>
    <property type="match status" value="1"/>
</dbReference>
<accession>A0ABW5DVV5</accession>
<evidence type="ECO:0000313" key="1">
    <source>
        <dbReference type="EMBL" id="MFD2264596.1"/>
    </source>
</evidence>
<keyword evidence="2" id="KW-1185">Reference proteome</keyword>
<dbReference type="InterPro" id="IPR016181">
    <property type="entry name" value="Acyl_CoA_acyltransferase"/>
</dbReference>
<organism evidence="1 2">
    <name type="scientific">Lacibacterium aquatile</name>
    <dbReference type="NCBI Taxonomy" id="1168082"/>
    <lineage>
        <taxon>Bacteria</taxon>
        <taxon>Pseudomonadati</taxon>
        <taxon>Pseudomonadota</taxon>
        <taxon>Alphaproteobacteria</taxon>
        <taxon>Rhodospirillales</taxon>
        <taxon>Rhodospirillaceae</taxon>
    </lineage>
</organism>
<protein>
    <submittedName>
        <fullName evidence="1">dATP pyrophosphohydrolase</fullName>
    </submittedName>
</protein>
<dbReference type="Gene3D" id="3.40.630.30">
    <property type="match status" value="1"/>
</dbReference>
<dbReference type="Proteomes" id="UP001597295">
    <property type="component" value="Unassembled WGS sequence"/>
</dbReference>